<evidence type="ECO:0000259" key="1">
    <source>
        <dbReference type="Pfam" id="PF09339"/>
    </source>
</evidence>
<evidence type="ECO:0000313" key="2">
    <source>
        <dbReference type="EMBL" id="PRY42363.1"/>
    </source>
</evidence>
<feature type="domain" description="HTH iclR-type" evidence="1">
    <location>
        <begin position="159"/>
        <end position="208"/>
    </location>
</feature>
<reference evidence="2 3" key="1">
    <citation type="submission" date="2018-03" db="EMBL/GenBank/DDBJ databases">
        <title>Genomic Encyclopedia of Archaeal and Bacterial Type Strains, Phase II (KMG-II): from individual species to whole genera.</title>
        <authorList>
            <person name="Goeker M."/>
        </authorList>
    </citation>
    <scope>NUCLEOTIDE SEQUENCE [LARGE SCALE GENOMIC DNA]</scope>
    <source>
        <strain evidence="2 3">DSM 44720</strain>
    </source>
</reference>
<dbReference type="AlphaFoldDB" id="A0A2T0T9M5"/>
<dbReference type="GO" id="GO:0006355">
    <property type="term" value="P:regulation of DNA-templated transcription"/>
    <property type="evidence" value="ECO:0007669"/>
    <property type="project" value="InterPro"/>
</dbReference>
<dbReference type="Pfam" id="PF09339">
    <property type="entry name" value="HTH_IclR"/>
    <property type="match status" value="1"/>
</dbReference>
<dbReference type="InterPro" id="IPR036388">
    <property type="entry name" value="WH-like_DNA-bd_sf"/>
</dbReference>
<accession>A0A2T0T9M5</accession>
<organism evidence="2 3">
    <name type="scientific">Umezawaea tangerina</name>
    <dbReference type="NCBI Taxonomy" id="84725"/>
    <lineage>
        <taxon>Bacteria</taxon>
        <taxon>Bacillati</taxon>
        <taxon>Actinomycetota</taxon>
        <taxon>Actinomycetes</taxon>
        <taxon>Pseudonocardiales</taxon>
        <taxon>Pseudonocardiaceae</taxon>
        <taxon>Umezawaea</taxon>
    </lineage>
</organism>
<comment type="caution">
    <text evidence="2">The sequence shown here is derived from an EMBL/GenBank/DDBJ whole genome shotgun (WGS) entry which is preliminary data.</text>
</comment>
<sequence>MDATDSLLEQALDQLRSLLGTGWTVLPLPNEGQDHASDSAIDAAVRISPPDGASPYTEILVAARQNVVPRDVDTEFRAMRNIMRHSDNRQTLLVVSPWLSPRTRQQLSDHDVAYLDLTGNASLSITYPSVRIHTHGAAKAPGSLLKEADTGRTVGLGGARAARVVRFLADFTPPYQAKNIADATGVSLAWVSRLLGQLEDQLLIRRDGRTITAVKWPELLEARAESYDLLRRNPHVNAVALNGARSVLDDLRDVLHRGEALPRIAVTGTYAARRIAPFAVGGQLLLYVDDEPTAPHRWIDALNLLPDEEAGDVLLLRAHDPVVFERTTTVEDIPYVAPTQVVLDGLSGPGRMPAEARQVLKYLTDNDSRWRRPWSPDRV</sequence>
<evidence type="ECO:0000313" key="3">
    <source>
        <dbReference type="Proteomes" id="UP000239494"/>
    </source>
</evidence>
<dbReference type="InterPro" id="IPR005471">
    <property type="entry name" value="Tscrpt_reg_IclR_N"/>
</dbReference>
<proteinExistence type="predicted"/>
<dbReference type="GO" id="GO:0003677">
    <property type="term" value="F:DNA binding"/>
    <property type="evidence" value="ECO:0007669"/>
    <property type="project" value="InterPro"/>
</dbReference>
<dbReference type="RefSeq" id="WP_106187777.1">
    <property type="nucleotide sequence ID" value="NZ_PVTF01000004.1"/>
</dbReference>
<dbReference type="InterPro" id="IPR036390">
    <property type="entry name" value="WH_DNA-bd_sf"/>
</dbReference>
<dbReference type="SUPFAM" id="SSF46785">
    <property type="entry name" value="Winged helix' DNA-binding domain"/>
    <property type="match status" value="1"/>
</dbReference>
<name>A0A2T0T9M5_9PSEU</name>
<protein>
    <submittedName>
        <fullName evidence="2">Transcriptional regulator with AbiEi antitoxin domain of type IV toxin-antitoxin system</fullName>
    </submittedName>
</protein>
<gene>
    <name evidence="2" type="ORF">CLV43_104194</name>
</gene>
<dbReference type="EMBL" id="PVTF01000004">
    <property type="protein sequence ID" value="PRY42363.1"/>
    <property type="molecule type" value="Genomic_DNA"/>
</dbReference>
<dbReference type="Proteomes" id="UP000239494">
    <property type="component" value="Unassembled WGS sequence"/>
</dbReference>
<dbReference type="Gene3D" id="1.10.10.10">
    <property type="entry name" value="Winged helix-like DNA-binding domain superfamily/Winged helix DNA-binding domain"/>
    <property type="match status" value="1"/>
</dbReference>
<keyword evidence="3" id="KW-1185">Reference proteome</keyword>